<keyword evidence="2" id="KW-0808">Transferase</keyword>
<evidence type="ECO:0000313" key="3">
    <source>
        <dbReference type="Proteomes" id="UP001218188"/>
    </source>
</evidence>
<dbReference type="SUPFAM" id="SSF56112">
    <property type="entry name" value="Protein kinase-like (PK-like)"/>
    <property type="match status" value="1"/>
</dbReference>
<name>A0AAD6XEL5_9AGAR</name>
<keyword evidence="2" id="KW-0418">Kinase</keyword>
<reference evidence="2" key="1">
    <citation type="submission" date="2023-03" db="EMBL/GenBank/DDBJ databases">
        <title>Massive genome expansion in bonnet fungi (Mycena s.s.) driven by repeated elements and novel gene families across ecological guilds.</title>
        <authorList>
            <consortium name="Lawrence Berkeley National Laboratory"/>
            <person name="Harder C.B."/>
            <person name="Miyauchi S."/>
            <person name="Viragh M."/>
            <person name="Kuo A."/>
            <person name="Thoen E."/>
            <person name="Andreopoulos B."/>
            <person name="Lu D."/>
            <person name="Skrede I."/>
            <person name="Drula E."/>
            <person name="Henrissat B."/>
            <person name="Morin E."/>
            <person name="Kohler A."/>
            <person name="Barry K."/>
            <person name="LaButti K."/>
            <person name="Morin E."/>
            <person name="Salamov A."/>
            <person name="Lipzen A."/>
            <person name="Mereny Z."/>
            <person name="Hegedus B."/>
            <person name="Baldrian P."/>
            <person name="Stursova M."/>
            <person name="Weitz H."/>
            <person name="Taylor A."/>
            <person name="Grigoriev I.V."/>
            <person name="Nagy L.G."/>
            <person name="Martin F."/>
            <person name="Kauserud H."/>
        </authorList>
    </citation>
    <scope>NUCLEOTIDE SEQUENCE</scope>
    <source>
        <strain evidence="2">CBHHK200</strain>
    </source>
</reference>
<comment type="caution">
    <text evidence="2">The sequence shown here is derived from an EMBL/GenBank/DDBJ whole genome shotgun (WGS) entry which is preliminary data.</text>
</comment>
<dbReference type="AlphaFoldDB" id="A0AAD6XEL5"/>
<dbReference type="GO" id="GO:0016301">
    <property type="term" value="F:kinase activity"/>
    <property type="evidence" value="ECO:0007669"/>
    <property type="project" value="UniProtKB-KW"/>
</dbReference>
<dbReference type="EMBL" id="JARJCM010000002">
    <property type="protein sequence ID" value="KAJ7047167.1"/>
    <property type="molecule type" value="Genomic_DNA"/>
</dbReference>
<dbReference type="InterPro" id="IPR051678">
    <property type="entry name" value="AGP_Transferase"/>
</dbReference>
<dbReference type="Pfam" id="PF01636">
    <property type="entry name" value="APH"/>
    <property type="match status" value="1"/>
</dbReference>
<evidence type="ECO:0000259" key="1">
    <source>
        <dbReference type="Pfam" id="PF01636"/>
    </source>
</evidence>
<evidence type="ECO:0000313" key="2">
    <source>
        <dbReference type="EMBL" id="KAJ7047167.1"/>
    </source>
</evidence>
<organism evidence="2 3">
    <name type="scientific">Mycena alexandri</name>
    <dbReference type="NCBI Taxonomy" id="1745969"/>
    <lineage>
        <taxon>Eukaryota</taxon>
        <taxon>Fungi</taxon>
        <taxon>Dikarya</taxon>
        <taxon>Basidiomycota</taxon>
        <taxon>Agaricomycotina</taxon>
        <taxon>Agaricomycetes</taxon>
        <taxon>Agaricomycetidae</taxon>
        <taxon>Agaricales</taxon>
        <taxon>Marasmiineae</taxon>
        <taxon>Mycenaceae</taxon>
        <taxon>Mycena</taxon>
    </lineage>
</organism>
<dbReference type="InterPro" id="IPR011009">
    <property type="entry name" value="Kinase-like_dom_sf"/>
</dbReference>
<dbReference type="PANTHER" id="PTHR21310:SF15">
    <property type="entry name" value="AMINOGLYCOSIDE PHOSPHOTRANSFERASE DOMAIN-CONTAINING PROTEIN"/>
    <property type="match status" value="1"/>
</dbReference>
<keyword evidence="3" id="KW-1185">Reference proteome</keyword>
<proteinExistence type="predicted"/>
<sequence length="288" mass="33070">MFLFLRCVARFIFNRLRRWLLPHLIARSRRKYPKIRSNVVRISARTVVKMGDAEYLSGEAEATRYAAKNCPSIPIPRVHDFWVESNGDAKLIMDYVEGERLHMAWKRISQAQKLTLLRMLLRHIEALRSVPQPHGEGWVGSVSGGPTLDFCAFGEKLFGPFPNLSAYNDWRISTFSFFGDQHAGTAARLKELRSEMPDSHRVTFTHGDLTDRNIIVRVLGDGPEDVVITAIVDWEQAGWRPEYWEKVKFYYNAGGGDWGELGMKELFPEHGPELGREKELWLIQGAPR</sequence>
<dbReference type="Proteomes" id="UP001218188">
    <property type="component" value="Unassembled WGS sequence"/>
</dbReference>
<accession>A0AAD6XEL5</accession>
<protein>
    <submittedName>
        <fullName evidence="2">Kinase-like domain-containing protein</fullName>
    </submittedName>
</protein>
<dbReference type="InterPro" id="IPR002575">
    <property type="entry name" value="Aminoglycoside_PTrfase"/>
</dbReference>
<dbReference type="PANTHER" id="PTHR21310">
    <property type="entry name" value="AMINOGLYCOSIDE PHOSPHOTRANSFERASE-RELATED-RELATED"/>
    <property type="match status" value="1"/>
</dbReference>
<feature type="domain" description="Aminoglycoside phosphotransferase" evidence="1">
    <location>
        <begin position="36"/>
        <end position="250"/>
    </location>
</feature>
<dbReference type="Gene3D" id="3.90.1200.10">
    <property type="match status" value="1"/>
</dbReference>
<gene>
    <name evidence="2" type="ORF">C8F04DRAFT_1062890</name>
</gene>